<feature type="transmembrane region" description="Helical" evidence="1">
    <location>
        <begin position="401"/>
        <end position="424"/>
    </location>
</feature>
<feature type="transmembrane region" description="Helical" evidence="1">
    <location>
        <begin position="431"/>
        <end position="450"/>
    </location>
</feature>
<feature type="transmembrane region" description="Helical" evidence="1">
    <location>
        <begin position="333"/>
        <end position="357"/>
    </location>
</feature>
<keyword evidence="1" id="KW-0472">Membrane</keyword>
<dbReference type="SUPFAM" id="SSF48371">
    <property type="entry name" value="ARM repeat"/>
    <property type="match status" value="1"/>
</dbReference>
<evidence type="ECO:0000256" key="1">
    <source>
        <dbReference type="SAM" id="Phobius"/>
    </source>
</evidence>
<dbReference type="OrthoDB" id="1779742at2"/>
<feature type="transmembrane region" description="Helical" evidence="1">
    <location>
        <begin position="493"/>
        <end position="516"/>
    </location>
</feature>
<gene>
    <name evidence="2" type="ORF">HDCHBGLK_03655</name>
</gene>
<dbReference type="Proteomes" id="UP000289664">
    <property type="component" value="Chromosome"/>
</dbReference>
<evidence type="ECO:0000313" key="3">
    <source>
        <dbReference type="Proteomes" id="UP000289664"/>
    </source>
</evidence>
<name>A0A494WTG5_CLOS5</name>
<dbReference type="KEGG" id="csci:HDCHBGLK_03655"/>
<evidence type="ECO:0000313" key="2">
    <source>
        <dbReference type="EMBL" id="QBF76238.1"/>
    </source>
</evidence>
<dbReference type="EMBL" id="CP036170">
    <property type="protein sequence ID" value="QBF76238.1"/>
    <property type="molecule type" value="Genomic_DNA"/>
</dbReference>
<feature type="transmembrane region" description="Helical" evidence="1">
    <location>
        <begin position="456"/>
        <end position="481"/>
    </location>
</feature>
<dbReference type="InterPro" id="IPR016024">
    <property type="entry name" value="ARM-type_fold"/>
</dbReference>
<keyword evidence="1" id="KW-0812">Transmembrane</keyword>
<dbReference type="RefSeq" id="WP_130574632.1">
    <property type="nucleotide sequence ID" value="NZ_CP036170.1"/>
</dbReference>
<dbReference type="GeneID" id="62697829"/>
<proteinExistence type="predicted"/>
<keyword evidence="1" id="KW-1133">Transmembrane helix</keyword>
<sequence>MAEEKTNKALDDITGIVDNMGKIVTNANTIFAQLAESLSKTGVSFDTLSSDMAGVMPNILEVITAYDSVKGAVGLVTGGIGKAVETVGKLGQGMSKVPEIFSGIGSKIGPLKESFSNFASALIIPIEDMIPKLANLAKKIVSTALSMGEKIISFVGGTVTKIVTKVGELGKKLIEKIPTEKIMEKLKEMSGKIGEIWSKTGAKLVGPISDSVSTIMTKFSDMGKNLLSKLPTEEVVNKMKEISGKMKDVWSETGGKLKDVLSEPLKKAGEKVGEVGAKIGEKAGEVGTKIGEKFQTASGKLGEFGSYMGTWGSMVGESFDDVLKKAASFGLGFLKFMGIGAGIGLVVAGLGLLHQAYGDEIDGLLEMMMTKGPEIITNLCNGIVEALPALMEEGALLLNSLMLAITANLPALLAGGFSILSGLIEGIAAQLPMLVPTAITLILTLIQGLLDNIPQLISSGLTLLMGLAQGLINAIPILIAMAPGIIQSLLTGLLTMIPQIILTGIELIGQLALGLVEAIPKIIDAIPQIIDSIKSSFSSVDWGAVGHDIIEGIKNGIGKAAKMLADAASKAAEDALNWVKDKLGIHSPSRVFRDEVGKMMALGMGIGFESNVPLGEMKKGLGQALKTLEGQASVAMSTFGGGISYQNSILSGGSAMQGFDFDEFERRQRKINNERTDRPVFLNGRQVNRALKKGVPVTV</sequence>
<organism evidence="2 3">
    <name type="scientific">Clostridium scindens (strain ATCC 35704 / DSM 5676 / VPI 13733 / 19)</name>
    <dbReference type="NCBI Taxonomy" id="411468"/>
    <lineage>
        <taxon>Bacteria</taxon>
        <taxon>Bacillati</taxon>
        <taxon>Bacillota</taxon>
        <taxon>Clostridia</taxon>
        <taxon>Lachnospirales</taxon>
        <taxon>Lachnospiraceae</taxon>
    </lineage>
</organism>
<accession>A0A494WTG5</accession>
<reference evidence="2 3" key="1">
    <citation type="journal article" date="2019" name="Appl. Environ. Microbiol.">
        <title>Clostridium scindens ATCC 35704: integration of nutritional requirements, the complete genome sequence, and global transcriptional responses to bile acids.</title>
        <authorList>
            <person name="Devendran S."/>
            <person name="Shrestha R."/>
            <person name="Alves J.M.P."/>
            <person name="Wolf P.G."/>
            <person name="Ly L."/>
            <person name="Hernandez A.G."/>
            <person name="Mendez-Garcia C."/>
            <person name="Inboden A."/>
            <person name="Wiley J."/>
            <person name="Paul O."/>
            <person name="Allen A."/>
            <person name="Springer E."/>
            <person name="Wright C.L."/>
            <person name="Fields C.J."/>
            <person name="Daniel S.L."/>
            <person name="Ridlon J.M."/>
        </authorList>
    </citation>
    <scope>NUCLEOTIDE SEQUENCE [LARGE SCALE GENOMIC DNA]</scope>
    <source>
        <strain evidence="2 3">ATCC 35704</strain>
    </source>
</reference>
<keyword evidence="3" id="KW-1185">Reference proteome</keyword>
<dbReference type="AlphaFoldDB" id="A0A494WTG5"/>
<protein>
    <submittedName>
        <fullName evidence="2">Uncharacterized protein</fullName>
    </submittedName>
</protein>
<dbReference type="Gene3D" id="1.20.120.20">
    <property type="entry name" value="Apolipoprotein"/>
    <property type="match status" value="1"/>
</dbReference>